<feature type="region of interest" description="Disordered" evidence="1">
    <location>
        <begin position="85"/>
        <end position="281"/>
    </location>
</feature>
<evidence type="ECO:0000313" key="3">
    <source>
        <dbReference type="Proteomes" id="UP000320762"/>
    </source>
</evidence>
<feature type="compositionally biased region" description="Basic and acidic residues" evidence="1">
    <location>
        <begin position="86"/>
        <end position="96"/>
    </location>
</feature>
<protein>
    <submittedName>
        <fullName evidence="2">Uncharacterized protein</fullName>
    </submittedName>
</protein>
<dbReference type="EMBL" id="VDMD01000018">
    <property type="protein sequence ID" value="TRM61132.1"/>
    <property type="molecule type" value="Genomic_DNA"/>
</dbReference>
<name>A0A550C8L0_9AGAR</name>
<reference evidence="2 3" key="1">
    <citation type="journal article" date="2019" name="New Phytol.">
        <title>Comparative genomics reveals unique wood-decay strategies and fruiting body development in the Schizophyllaceae.</title>
        <authorList>
            <person name="Almasi E."/>
            <person name="Sahu N."/>
            <person name="Krizsan K."/>
            <person name="Balint B."/>
            <person name="Kovacs G.M."/>
            <person name="Kiss B."/>
            <person name="Cseklye J."/>
            <person name="Drula E."/>
            <person name="Henrissat B."/>
            <person name="Nagy I."/>
            <person name="Chovatia M."/>
            <person name="Adam C."/>
            <person name="LaButti K."/>
            <person name="Lipzen A."/>
            <person name="Riley R."/>
            <person name="Grigoriev I.V."/>
            <person name="Nagy L.G."/>
        </authorList>
    </citation>
    <scope>NUCLEOTIDE SEQUENCE [LARGE SCALE GENOMIC DNA]</scope>
    <source>
        <strain evidence="2 3">NL-1724</strain>
    </source>
</reference>
<sequence>MPPKSTDTPALTWDTANRHIVNARDVVNTLPVNERAEHDARITRAERSMARLRHPVPRAASQALGSAQSTYQRVYRVAEGTLTLSEEQRRSDEARGIRQGIDASRPMPPSPPPAPAAQPEPYVPRHIMSPWTNETQEPQPPVAPSPASSAASFTSSHRSGSRQVVPSNWSQQTASDRQPDLRYGDSDFQPQHRAKLSAFGQPSAPTLSSSRSRDSQASSQYSEGPAMSHTSHGSGGSGPHTSSSGHHSHRSRHSSSASHASSQPKASSKDKGKGRADPKRK</sequence>
<accession>A0A550C8L0</accession>
<comment type="caution">
    <text evidence="2">The sequence shown here is derived from an EMBL/GenBank/DDBJ whole genome shotgun (WGS) entry which is preliminary data.</text>
</comment>
<evidence type="ECO:0000313" key="2">
    <source>
        <dbReference type="EMBL" id="TRM61132.1"/>
    </source>
</evidence>
<feature type="compositionally biased region" description="Pro residues" evidence="1">
    <location>
        <begin position="106"/>
        <end position="122"/>
    </location>
</feature>
<feature type="compositionally biased region" description="Low complexity" evidence="1">
    <location>
        <begin position="202"/>
        <end position="232"/>
    </location>
</feature>
<dbReference type="AlphaFoldDB" id="A0A550C8L0"/>
<evidence type="ECO:0000256" key="1">
    <source>
        <dbReference type="SAM" id="MobiDB-lite"/>
    </source>
</evidence>
<keyword evidence="3" id="KW-1185">Reference proteome</keyword>
<feature type="compositionally biased region" description="Basic and acidic residues" evidence="1">
    <location>
        <begin position="267"/>
        <end position="281"/>
    </location>
</feature>
<dbReference type="Proteomes" id="UP000320762">
    <property type="component" value="Unassembled WGS sequence"/>
</dbReference>
<feature type="compositionally biased region" description="Low complexity" evidence="1">
    <location>
        <begin position="145"/>
        <end position="158"/>
    </location>
</feature>
<gene>
    <name evidence="2" type="ORF">BD626DRAFT_502830</name>
</gene>
<proteinExistence type="predicted"/>
<organism evidence="2 3">
    <name type="scientific">Schizophyllum amplum</name>
    <dbReference type="NCBI Taxonomy" id="97359"/>
    <lineage>
        <taxon>Eukaryota</taxon>
        <taxon>Fungi</taxon>
        <taxon>Dikarya</taxon>
        <taxon>Basidiomycota</taxon>
        <taxon>Agaricomycotina</taxon>
        <taxon>Agaricomycetes</taxon>
        <taxon>Agaricomycetidae</taxon>
        <taxon>Agaricales</taxon>
        <taxon>Schizophyllaceae</taxon>
        <taxon>Schizophyllum</taxon>
    </lineage>
</organism>
<feature type="compositionally biased region" description="Polar residues" evidence="1">
    <location>
        <begin position="162"/>
        <end position="176"/>
    </location>
</feature>